<dbReference type="RefSeq" id="WP_145434813.1">
    <property type="nucleotide sequence ID" value="NZ_CP036339.1"/>
</dbReference>
<name>A0A517U3C1_9BACT</name>
<evidence type="ECO:0000313" key="2">
    <source>
        <dbReference type="Proteomes" id="UP000317909"/>
    </source>
</evidence>
<dbReference type="Proteomes" id="UP000317909">
    <property type="component" value="Chromosome"/>
</dbReference>
<organism evidence="1 2">
    <name type="scientific">Lacipirellula limnantheis</name>
    <dbReference type="NCBI Taxonomy" id="2528024"/>
    <lineage>
        <taxon>Bacteria</taxon>
        <taxon>Pseudomonadati</taxon>
        <taxon>Planctomycetota</taxon>
        <taxon>Planctomycetia</taxon>
        <taxon>Pirellulales</taxon>
        <taxon>Lacipirellulaceae</taxon>
        <taxon>Lacipirellula</taxon>
    </lineage>
</organism>
<evidence type="ECO:0008006" key="3">
    <source>
        <dbReference type="Google" id="ProtNLM"/>
    </source>
</evidence>
<evidence type="ECO:0000313" key="1">
    <source>
        <dbReference type="EMBL" id="QDT75119.1"/>
    </source>
</evidence>
<dbReference type="AlphaFoldDB" id="A0A517U3C1"/>
<accession>A0A517U3C1</accession>
<dbReference type="Gene3D" id="3.30.56.110">
    <property type="entry name" value="Protein of unknown function DUF2237"/>
    <property type="match status" value="1"/>
</dbReference>
<reference evidence="1 2" key="1">
    <citation type="submission" date="2019-02" db="EMBL/GenBank/DDBJ databases">
        <title>Deep-cultivation of Planctomycetes and their phenomic and genomic characterization uncovers novel biology.</title>
        <authorList>
            <person name="Wiegand S."/>
            <person name="Jogler M."/>
            <person name="Boedeker C."/>
            <person name="Pinto D."/>
            <person name="Vollmers J."/>
            <person name="Rivas-Marin E."/>
            <person name="Kohn T."/>
            <person name="Peeters S.H."/>
            <person name="Heuer A."/>
            <person name="Rast P."/>
            <person name="Oberbeckmann S."/>
            <person name="Bunk B."/>
            <person name="Jeske O."/>
            <person name="Meyerdierks A."/>
            <person name="Storesund J.E."/>
            <person name="Kallscheuer N."/>
            <person name="Luecker S."/>
            <person name="Lage O.M."/>
            <person name="Pohl T."/>
            <person name="Merkel B.J."/>
            <person name="Hornburger P."/>
            <person name="Mueller R.-W."/>
            <person name="Bruemmer F."/>
            <person name="Labrenz M."/>
            <person name="Spormann A.M."/>
            <person name="Op den Camp H."/>
            <person name="Overmann J."/>
            <person name="Amann R."/>
            <person name="Jetten M.S.M."/>
            <person name="Mascher T."/>
            <person name="Medema M.H."/>
            <person name="Devos D.P."/>
            <person name="Kaster A.-K."/>
            <person name="Ovreas L."/>
            <person name="Rohde M."/>
            <person name="Galperin M.Y."/>
            <person name="Jogler C."/>
        </authorList>
    </citation>
    <scope>NUCLEOTIDE SEQUENCE [LARGE SCALE GENOMIC DNA]</scope>
    <source>
        <strain evidence="1 2">I41</strain>
    </source>
</reference>
<dbReference type="KEGG" id="llh:I41_43280"/>
<dbReference type="InterPro" id="IPR018714">
    <property type="entry name" value="DUF2237"/>
</dbReference>
<sequence length="127" mass="13881">MPLPKNVLGTELETCCTDPMTGFYRDGCCRTGPDDLGLHLVCVEVNDEFLAFSKSRGNDLSTPIPQYQFPGLVAGDRWCLCVQRWKEALEADMAPPIVLAATHISALEFVDLEDLQAYAIDGAADNS</sequence>
<dbReference type="PANTHER" id="PTHR37466">
    <property type="entry name" value="SLR1628 PROTEIN"/>
    <property type="match status" value="1"/>
</dbReference>
<keyword evidence="2" id="KW-1185">Reference proteome</keyword>
<dbReference type="PANTHER" id="PTHR37466:SF1">
    <property type="entry name" value="SLR1628 PROTEIN"/>
    <property type="match status" value="1"/>
</dbReference>
<dbReference type="OrthoDB" id="9792525at2"/>
<dbReference type="EMBL" id="CP036339">
    <property type="protein sequence ID" value="QDT75119.1"/>
    <property type="molecule type" value="Genomic_DNA"/>
</dbReference>
<protein>
    <recommendedName>
        <fullName evidence="3">DUF2237 domain-containing protein</fullName>
    </recommendedName>
</protein>
<gene>
    <name evidence="1" type="ORF">I41_43280</name>
</gene>
<proteinExistence type="predicted"/>
<dbReference type="Pfam" id="PF09996">
    <property type="entry name" value="DUF2237"/>
    <property type="match status" value="1"/>
</dbReference>